<feature type="transmembrane region" description="Helical" evidence="1">
    <location>
        <begin position="44"/>
        <end position="61"/>
    </location>
</feature>
<gene>
    <name evidence="2" type="ORF">NAG76_08995</name>
</gene>
<dbReference type="EMBL" id="CP097899">
    <property type="protein sequence ID" value="URN96331.1"/>
    <property type="molecule type" value="Genomic_DNA"/>
</dbReference>
<organism evidence="2 3">
    <name type="scientific">Candidatus Pristimantibacillus lignocellulolyticus</name>
    <dbReference type="NCBI Taxonomy" id="2994561"/>
    <lineage>
        <taxon>Bacteria</taxon>
        <taxon>Bacillati</taxon>
        <taxon>Bacillota</taxon>
        <taxon>Bacilli</taxon>
        <taxon>Bacillales</taxon>
        <taxon>Paenibacillaceae</taxon>
        <taxon>Candidatus Pristimantibacillus</taxon>
    </lineage>
</organism>
<evidence type="ECO:0000313" key="2">
    <source>
        <dbReference type="EMBL" id="URN96331.1"/>
    </source>
</evidence>
<protein>
    <submittedName>
        <fullName evidence="2">YwaF family protein</fullName>
    </submittedName>
</protein>
<feature type="transmembrane region" description="Helical" evidence="1">
    <location>
        <begin position="155"/>
        <end position="172"/>
    </location>
</feature>
<sequence length="233" mass="27120">MEKGFEVFDYVHLNWLIAIVIISILITFIYTRCSPLQRDWMRKGIGYTLLIAEICKVIVVLATGRNLLYYLPIHLCGLAIFLVLLHAYRKSTMIAEILFSLTMPSAFIALLFPGWANDPVMSFLHIHSFVYHALILTYPIMLLATGEMKPRIRRLWKVILFLIITIPPVYLFNKIYETNYMFLNWPIANSPLMSIQQFFGESRYILGLVVVLLAVWIIQYSLWGLWIVARKAK</sequence>
<dbReference type="Pfam" id="PF14808">
    <property type="entry name" value="TMEM164"/>
    <property type="match status" value="1"/>
</dbReference>
<proteinExistence type="predicted"/>
<feature type="transmembrane region" description="Helical" evidence="1">
    <location>
        <begin position="12"/>
        <end position="32"/>
    </location>
</feature>
<feature type="transmembrane region" description="Helical" evidence="1">
    <location>
        <begin position="122"/>
        <end position="143"/>
    </location>
</feature>
<accession>A0A9J6ZJB3</accession>
<keyword evidence="1" id="KW-0812">Transmembrane</keyword>
<reference evidence="2" key="1">
    <citation type="submission" date="2022-05" db="EMBL/GenBank/DDBJ databases">
        <title>Novel bacterial taxa in a minimal lignocellulolytic consortium and its capacity to transform plastics disclosed by genome-resolved metagenomics.</title>
        <authorList>
            <person name="Rodriguez C.A.D."/>
            <person name="Diaz-Garcia L."/>
            <person name="Herrera K."/>
            <person name="Tarazona N.A."/>
            <person name="Sproer C."/>
            <person name="Overmann J."/>
            <person name="Jimenez D.J."/>
        </authorList>
    </citation>
    <scope>NUCLEOTIDE SEQUENCE</scope>
    <source>
        <strain evidence="2">MAG5</strain>
    </source>
</reference>
<dbReference type="AlphaFoldDB" id="A0A9J6ZJB3"/>
<name>A0A9J6ZJB3_9BACL</name>
<dbReference type="KEGG" id="plig:NAG76_08995"/>
<evidence type="ECO:0000256" key="1">
    <source>
        <dbReference type="SAM" id="Phobius"/>
    </source>
</evidence>
<dbReference type="Proteomes" id="UP001056756">
    <property type="component" value="Chromosome"/>
</dbReference>
<feature type="transmembrane region" description="Helical" evidence="1">
    <location>
        <begin position="204"/>
        <end position="229"/>
    </location>
</feature>
<feature type="transmembrane region" description="Helical" evidence="1">
    <location>
        <begin position="67"/>
        <end position="85"/>
    </location>
</feature>
<keyword evidence="1" id="KW-1133">Transmembrane helix</keyword>
<keyword evidence="1" id="KW-0472">Membrane</keyword>
<feature type="transmembrane region" description="Helical" evidence="1">
    <location>
        <begin position="97"/>
        <end position="116"/>
    </location>
</feature>
<evidence type="ECO:0000313" key="3">
    <source>
        <dbReference type="Proteomes" id="UP001056756"/>
    </source>
</evidence>